<organism evidence="3 4">
    <name type="scientific">Saccharolobus solfataricus</name>
    <name type="common">Sulfolobus solfataricus</name>
    <dbReference type="NCBI Taxonomy" id="2287"/>
    <lineage>
        <taxon>Archaea</taxon>
        <taxon>Thermoproteota</taxon>
        <taxon>Thermoprotei</taxon>
        <taxon>Sulfolobales</taxon>
        <taxon>Sulfolobaceae</taxon>
        <taxon>Saccharolobus</taxon>
    </lineage>
</organism>
<dbReference type="PATRIC" id="fig|2287.9.peg.3264"/>
<dbReference type="Proteomes" id="UP000076770">
    <property type="component" value="Chromosome i"/>
</dbReference>
<gene>
    <name evidence="3" type="ORF">SSOP1_3109</name>
</gene>
<proteinExistence type="predicted"/>
<dbReference type="Pfam" id="PF00248">
    <property type="entry name" value="Aldo_ket_red"/>
    <property type="match status" value="1"/>
</dbReference>
<protein>
    <submittedName>
        <fullName evidence="3">Aldo/keto reductase</fullName>
    </submittedName>
</protein>
<dbReference type="InterPro" id="IPR050523">
    <property type="entry name" value="AKR_Detox_Biosynth"/>
</dbReference>
<name>A0A157T5D3_SACSO</name>
<accession>A0A157T5D3</accession>
<keyword evidence="1" id="KW-0560">Oxidoreductase</keyword>
<dbReference type="InterPro" id="IPR020471">
    <property type="entry name" value="AKR"/>
</dbReference>
<reference evidence="4" key="1">
    <citation type="submission" date="2016-04" db="EMBL/GenBank/DDBJ databases">
        <authorList>
            <person name="Shah S.A."/>
            <person name="Garrett R.A."/>
        </authorList>
    </citation>
    <scope>NUCLEOTIDE SEQUENCE [LARGE SCALE GENOMIC DNA]</scope>
    <source>
        <strain evidence="4">ATCC 35091 / DSM 1616 / JCM 8930 / NBRC 15331 / P1</strain>
    </source>
</reference>
<evidence type="ECO:0000259" key="2">
    <source>
        <dbReference type="Pfam" id="PF00248"/>
    </source>
</evidence>
<dbReference type="InterPro" id="IPR036812">
    <property type="entry name" value="NAD(P)_OxRdtase_dom_sf"/>
</dbReference>
<dbReference type="FunFam" id="3.20.20.100:FF:000004">
    <property type="entry name" value="Oxidoreductase, aldo/keto reductase"/>
    <property type="match status" value="1"/>
</dbReference>
<sequence>MCSRFIHMKYVNLGESGVKVSQVAIGTWFLPRLQEKDELGIYKVDKETTLKILKRAYDEGVNFIDTANRYHGAMAPVDLPHVGNAERIVGEFLKTVDRESVVISTKVRGKMGDFVNGEGLSRKHILWQIKESLKRLGTSYIDVYFIHWPDPDTPKLETLRTLNSLVNNGLVYYLGVSNHSAVDVMEFLQLSERHNLEKFIVMQEKYNMLERDIEKDKAIIAKRFGLAIMAYSPLAQGFLTGKYVDKNGWKIEELSRASITEDLKKRYFTEANLRILLGLKDVASELGITLSQLAISWLLKRGEQLGITVIPLIGASKIEHLEDNLSALNINLRDDYMKRIEQIF</sequence>
<dbReference type="PRINTS" id="PR00069">
    <property type="entry name" value="ALDKETRDTASE"/>
</dbReference>
<dbReference type="PANTHER" id="PTHR43364:SF4">
    <property type="entry name" value="NAD(P)-LINKED OXIDOREDUCTASE SUPERFAMILY PROTEIN"/>
    <property type="match status" value="1"/>
</dbReference>
<evidence type="ECO:0000313" key="4">
    <source>
        <dbReference type="Proteomes" id="UP000076770"/>
    </source>
</evidence>
<evidence type="ECO:0000256" key="1">
    <source>
        <dbReference type="ARBA" id="ARBA00023002"/>
    </source>
</evidence>
<dbReference type="EMBL" id="LT549890">
    <property type="protein sequence ID" value="SAI86663.1"/>
    <property type="molecule type" value="Genomic_DNA"/>
</dbReference>
<dbReference type="AlphaFoldDB" id="A0A157T5D3"/>
<dbReference type="GO" id="GO:0016491">
    <property type="term" value="F:oxidoreductase activity"/>
    <property type="evidence" value="ECO:0007669"/>
    <property type="project" value="UniProtKB-KW"/>
</dbReference>
<feature type="domain" description="NADP-dependent oxidoreductase" evidence="2">
    <location>
        <begin position="25"/>
        <end position="343"/>
    </location>
</feature>
<dbReference type="SUPFAM" id="SSF51430">
    <property type="entry name" value="NAD(P)-linked oxidoreductase"/>
    <property type="match status" value="1"/>
</dbReference>
<dbReference type="InterPro" id="IPR023210">
    <property type="entry name" value="NADP_OxRdtase_dom"/>
</dbReference>
<evidence type="ECO:0000313" key="3">
    <source>
        <dbReference type="EMBL" id="SAI86663.1"/>
    </source>
</evidence>
<dbReference type="Gene3D" id="3.20.20.100">
    <property type="entry name" value="NADP-dependent oxidoreductase domain"/>
    <property type="match status" value="1"/>
</dbReference>
<dbReference type="CDD" id="cd19079">
    <property type="entry name" value="AKR_EcYajO-like"/>
    <property type="match status" value="1"/>
</dbReference>
<dbReference type="PANTHER" id="PTHR43364">
    <property type="entry name" value="NADH-SPECIFIC METHYLGLYOXAL REDUCTASE-RELATED"/>
    <property type="match status" value="1"/>
</dbReference>
<dbReference type="GO" id="GO:0005829">
    <property type="term" value="C:cytosol"/>
    <property type="evidence" value="ECO:0007669"/>
    <property type="project" value="UniProtKB-ARBA"/>
</dbReference>